<name>A0AAJ3NRC7_9MYCO</name>
<protein>
    <submittedName>
        <fullName evidence="1">Uncharacterized protein</fullName>
    </submittedName>
</protein>
<evidence type="ECO:0000313" key="1">
    <source>
        <dbReference type="EMBL" id="ORW72339.1"/>
    </source>
</evidence>
<sequence length="67" mass="6960">MHLSPAGLLLAHPKISATPFRTTDGSGYAHSEAGPYAGVAHWSAVCTAWLREPPNVLVKPAPGETPA</sequence>
<dbReference type="Proteomes" id="UP000193387">
    <property type="component" value="Unassembled WGS sequence"/>
</dbReference>
<keyword evidence="2" id="KW-1185">Reference proteome</keyword>
<proteinExistence type="predicted"/>
<evidence type="ECO:0000313" key="2">
    <source>
        <dbReference type="Proteomes" id="UP000193387"/>
    </source>
</evidence>
<gene>
    <name evidence="1" type="ORF">AWC23_10635</name>
</gene>
<organism evidence="1 2">
    <name type="scientific">Mycobacterium saskatchewanense</name>
    <dbReference type="NCBI Taxonomy" id="220927"/>
    <lineage>
        <taxon>Bacteria</taxon>
        <taxon>Bacillati</taxon>
        <taxon>Actinomycetota</taxon>
        <taxon>Actinomycetes</taxon>
        <taxon>Mycobacteriales</taxon>
        <taxon>Mycobacteriaceae</taxon>
        <taxon>Mycobacterium</taxon>
        <taxon>Mycobacterium simiae complex</taxon>
    </lineage>
</organism>
<comment type="caution">
    <text evidence="1">The sequence shown here is derived from an EMBL/GenBank/DDBJ whole genome shotgun (WGS) entry which is preliminary data.</text>
</comment>
<dbReference type="EMBL" id="LQPR01000024">
    <property type="protein sequence ID" value="ORW72339.1"/>
    <property type="molecule type" value="Genomic_DNA"/>
</dbReference>
<accession>A0AAJ3NRC7</accession>
<reference evidence="1 2" key="1">
    <citation type="submission" date="2016-01" db="EMBL/GenBank/DDBJ databases">
        <title>The new phylogeny of the genus Mycobacterium.</title>
        <authorList>
            <person name="Tarcisio F."/>
            <person name="Conor M."/>
            <person name="Antonella G."/>
            <person name="Elisabetta G."/>
            <person name="Giulia F.S."/>
            <person name="Sara T."/>
            <person name="Anna F."/>
            <person name="Clotilde B."/>
            <person name="Roberto B."/>
            <person name="Veronica D.S."/>
            <person name="Fabio R."/>
            <person name="Monica P."/>
            <person name="Olivier J."/>
            <person name="Enrico T."/>
            <person name="Nicola S."/>
        </authorList>
    </citation>
    <scope>NUCLEOTIDE SEQUENCE [LARGE SCALE GENOMIC DNA]</scope>
    <source>
        <strain evidence="1 2">DSM 44616</strain>
    </source>
</reference>
<dbReference type="AlphaFoldDB" id="A0AAJ3NRC7"/>